<accession>A0ABM1J1P0</accession>
<proteinExistence type="predicted"/>
<feature type="region of interest" description="Disordered" evidence="1">
    <location>
        <begin position="343"/>
        <end position="440"/>
    </location>
</feature>
<dbReference type="Proteomes" id="UP000694924">
    <property type="component" value="Unplaced"/>
</dbReference>
<feature type="compositionally biased region" description="Polar residues" evidence="1">
    <location>
        <begin position="17"/>
        <end position="29"/>
    </location>
</feature>
<feature type="compositionally biased region" description="Polar residues" evidence="1">
    <location>
        <begin position="385"/>
        <end position="430"/>
    </location>
</feature>
<evidence type="ECO:0000256" key="1">
    <source>
        <dbReference type="SAM" id="MobiDB-lite"/>
    </source>
</evidence>
<keyword evidence="2" id="KW-1185">Reference proteome</keyword>
<dbReference type="InterPro" id="IPR053019">
    <property type="entry name" value="GATA_zinc_finger"/>
</dbReference>
<organism evidence="2 3">
    <name type="scientific">Polistes dominula</name>
    <name type="common">European paper wasp</name>
    <name type="synonym">Vespa dominula</name>
    <dbReference type="NCBI Taxonomy" id="743375"/>
    <lineage>
        <taxon>Eukaryota</taxon>
        <taxon>Metazoa</taxon>
        <taxon>Ecdysozoa</taxon>
        <taxon>Arthropoda</taxon>
        <taxon>Hexapoda</taxon>
        <taxon>Insecta</taxon>
        <taxon>Pterygota</taxon>
        <taxon>Neoptera</taxon>
        <taxon>Endopterygota</taxon>
        <taxon>Hymenoptera</taxon>
        <taxon>Apocrita</taxon>
        <taxon>Aculeata</taxon>
        <taxon>Vespoidea</taxon>
        <taxon>Vespidae</taxon>
        <taxon>Polistinae</taxon>
        <taxon>Polistini</taxon>
        <taxon>Polistes</taxon>
    </lineage>
</organism>
<evidence type="ECO:0000313" key="3">
    <source>
        <dbReference type="RefSeq" id="XP_015186377.1"/>
    </source>
</evidence>
<dbReference type="PANTHER" id="PTHR23353:SF32">
    <property type="entry name" value="AAC-RICH MRNA CLONE AAC4 PROTEIN-RELATED"/>
    <property type="match status" value="1"/>
</dbReference>
<evidence type="ECO:0000313" key="2">
    <source>
        <dbReference type="Proteomes" id="UP000694924"/>
    </source>
</evidence>
<name>A0ABM1J1P0_POLDO</name>
<dbReference type="PANTHER" id="PTHR23353">
    <property type="entry name" value="RAB-GAP/TBC-RELATED"/>
    <property type="match status" value="1"/>
</dbReference>
<dbReference type="GeneID" id="107071687"/>
<protein>
    <submittedName>
        <fullName evidence="3">Uncharacterized protein</fullName>
    </submittedName>
</protein>
<feature type="compositionally biased region" description="Polar residues" evidence="1">
    <location>
        <begin position="158"/>
        <end position="168"/>
    </location>
</feature>
<feature type="region of interest" description="Disordered" evidence="1">
    <location>
        <begin position="1"/>
        <end position="168"/>
    </location>
</feature>
<feature type="compositionally biased region" description="Low complexity" evidence="1">
    <location>
        <begin position="80"/>
        <end position="91"/>
    </location>
</feature>
<dbReference type="RefSeq" id="XP_015186377.1">
    <property type="nucleotide sequence ID" value="XM_015330891.1"/>
</dbReference>
<reference evidence="3" key="1">
    <citation type="submission" date="2025-08" db="UniProtKB">
        <authorList>
            <consortium name="RefSeq"/>
        </authorList>
    </citation>
    <scope>IDENTIFICATION</scope>
    <source>
        <tissue evidence="3">Whole body</tissue>
    </source>
</reference>
<gene>
    <name evidence="3" type="primary">LOC107071687</name>
</gene>
<sequence>MLSYMLPTEDKPPPGEPNQNHQKTQGNYRNTSSTSTSTSNSRLHKNPRDQYQQQHHYQQQQYHQQQQQQQQQSQAIRQKTTASTIANTSTSPKKFVDGNIRTMIVSNKIEDHHQQQQQQQQPPSSMDRHHQSQFQFQQQQQYQIQHSLSSESPKHNGTLVTKKSTLHNSNRVTKDDSLYSIDSDASTVGSDRKNKILNGAKHASLKRVSFGSSKGSMVETLVYETPVQEEPEINHFLDHNGRLPPPMIPVPDTDEGREKVRVSLLGPQPSPATPGVLLLEPIIPPIGHPIEMAAIPAELLTTHSEHTTPAYHTQISTDSGWDNPFRPDGDLSREADEIVELIKGGKPITPTPGQTAPPLPGCEETGKTTPIGGGGVGAGGDHDSSSSPLLKSNANSTNRHSNASPRLNQGNGNAHGTPIKSSTAVNSQLGNKEKVGPGSRTVEVARMTAQGPGDASQVEHVTLKKKPKCKCCVLQ</sequence>
<feature type="compositionally biased region" description="Low complexity" evidence="1">
    <location>
        <begin position="30"/>
        <end position="41"/>
    </location>
</feature>
<feature type="compositionally biased region" description="Low complexity" evidence="1">
    <location>
        <begin position="50"/>
        <end position="72"/>
    </location>
</feature>
<feature type="compositionally biased region" description="Low complexity" evidence="1">
    <location>
        <begin position="132"/>
        <end position="150"/>
    </location>
</feature>